<sequence>MNAEEFRKFAHEAVDAAVDYMENINDRPVRPAVEPNYLRDLLPQQPPAKPENFQTVIDDFNRVIMPSMTHWHSGKFCAYYPTGFSYPSLLGEIYTAMLATNGFNWLNGPAITELEYLTMEWMAKMLDLDAAYYSGDGRGIIQGSASEAVFMTIVAAKNRTIKALQAKDPSVDPWEAATKLIAYGSDQTHTCTEKAAKIMGLRFRALPTDDTCVLKAETLRRAVDEDQAQGLVPFFVTATFGTTSTASIDDIPGIVDTARQFGIWSHIDAAYAGSALVCPEFRPLAGGINGADSFSVNLHKWLLVHFDCTCLYIKDKQALKDAIAITPSYQQYKELVSGAVENLCDYQISLGRRFRALKVWFTIRSYGISGIQKFIRGHIDLITHFKSQVEADGRFEIMNKVHFNLICIRIKPEYCQIAAASPAADPVALTNLANSRLVDLINASGVFLIKSDLHGKVIIRVVIGTYKSDMLSTDFIWSVIKRCTDEVLAPTICATTVSVTNEAA</sequence>
<dbReference type="Gene3D" id="3.40.640.10">
    <property type="entry name" value="Type I PLP-dependent aspartate aminotransferase-like (Major domain)"/>
    <property type="match status" value="1"/>
</dbReference>
<dbReference type="AlphaFoldDB" id="A0A9W8DMA5"/>
<dbReference type="InterPro" id="IPR010977">
    <property type="entry name" value="Aromatic_deC"/>
</dbReference>
<dbReference type="InterPro" id="IPR015424">
    <property type="entry name" value="PyrdxlP-dep_Trfase"/>
</dbReference>
<dbReference type="InterPro" id="IPR002129">
    <property type="entry name" value="PyrdxlP-dep_de-COase"/>
</dbReference>
<evidence type="ECO:0000256" key="3">
    <source>
        <dbReference type="ARBA" id="ARBA00022793"/>
    </source>
</evidence>
<dbReference type="Gene3D" id="3.90.1150.10">
    <property type="entry name" value="Aspartate Aminotransferase, domain 1"/>
    <property type="match status" value="1"/>
</dbReference>
<organism evidence="8 9">
    <name type="scientific">Tieghemiomyces parasiticus</name>
    <dbReference type="NCBI Taxonomy" id="78921"/>
    <lineage>
        <taxon>Eukaryota</taxon>
        <taxon>Fungi</taxon>
        <taxon>Fungi incertae sedis</taxon>
        <taxon>Zoopagomycota</taxon>
        <taxon>Kickxellomycotina</taxon>
        <taxon>Dimargaritomycetes</taxon>
        <taxon>Dimargaritales</taxon>
        <taxon>Dimargaritaceae</taxon>
        <taxon>Tieghemiomyces</taxon>
    </lineage>
</organism>
<evidence type="ECO:0008006" key="10">
    <source>
        <dbReference type="Google" id="ProtNLM"/>
    </source>
</evidence>
<accession>A0A9W8DMA5</accession>
<reference evidence="8" key="1">
    <citation type="submission" date="2022-07" db="EMBL/GenBank/DDBJ databases">
        <title>Phylogenomic reconstructions and comparative analyses of Kickxellomycotina fungi.</title>
        <authorList>
            <person name="Reynolds N.K."/>
            <person name="Stajich J.E."/>
            <person name="Barry K."/>
            <person name="Grigoriev I.V."/>
            <person name="Crous P."/>
            <person name="Smith M.E."/>
        </authorList>
    </citation>
    <scope>NUCLEOTIDE SEQUENCE</scope>
    <source>
        <strain evidence="8">RSA 861</strain>
    </source>
</reference>
<dbReference type="GO" id="GO:0030170">
    <property type="term" value="F:pyridoxal phosphate binding"/>
    <property type="evidence" value="ECO:0007669"/>
    <property type="project" value="InterPro"/>
</dbReference>
<keyword evidence="3" id="KW-0210">Decarboxylase</keyword>
<evidence type="ECO:0000313" key="8">
    <source>
        <dbReference type="EMBL" id="KAJ1916308.1"/>
    </source>
</evidence>
<keyword evidence="9" id="KW-1185">Reference proteome</keyword>
<gene>
    <name evidence="8" type="ORF">IWQ60_008148</name>
</gene>
<dbReference type="GO" id="GO:0005737">
    <property type="term" value="C:cytoplasm"/>
    <property type="evidence" value="ECO:0007669"/>
    <property type="project" value="TreeGrafter"/>
</dbReference>
<dbReference type="InterPro" id="IPR015422">
    <property type="entry name" value="PyrdxlP-dep_Trfase_small"/>
</dbReference>
<dbReference type="Proteomes" id="UP001150569">
    <property type="component" value="Unassembled WGS sequence"/>
</dbReference>
<dbReference type="Pfam" id="PF00282">
    <property type="entry name" value="Pyridoxal_deC"/>
    <property type="match status" value="1"/>
</dbReference>
<dbReference type="PROSITE" id="PS00392">
    <property type="entry name" value="DDC_GAD_HDC_YDC"/>
    <property type="match status" value="1"/>
</dbReference>
<evidence type="ECO:0000256" key="1">
    <source>
        <dbReference type="ARBA" id="ARBA00001933"/>
    </source>
</evidence>
<dbReference type="PRINTS" id="PR00800">
    <property type="entry name" value="YHDCRBOXLASE"/>
</dbReference>
<dbReference type="InterPro" id="IPR015421">
    <property type="entry name" value="PyrdxlP-dep_Trfase_major"/>
</dbReference>
<dbReference type="InterPro" id="IPR021115">
    <property type="entry name" value="Pyridoxal-P_BS"/>
</dbReference>
<dbReference type="GO" id="GO:0019752">
    <property type="term" value="P:carboxylic acid metabolic process"/>
    <property type="evidence" value="ECO:0007669"/>
    <property type="project" value="InterPro"/>
</dbReference>
<evidence type="ECO:0000256" key="4">
    <source>
        <dbReference type="ARBA" id="ARBA00022898"/>
    </source>
</evidence>
<dbReference type="PANTHER" id="PTHR11999:SF70">
    <property type="entry name" value="MIP05841P"/>
    <property type="match status" value="1"/>
</dbReference>
<dbReference type="GO" id="GO:0006520">
    <property type="term" value="P:amino acid metabolic process"/>
    <property type="evidence" value="ECO:0007669"/>
    <property type="project" value="InterPro"/>
</dbReference>
<dbReference type="GO" id="GO:0016831">
    <property type="term" value="F:carboxy-lyase activity"/>
    <property type="evidence" value="ECO:0007669"/>
    <property type="project" value="UniProtKB-KW"/>
</dbReference>
<comment type="cofactor">
    <cofactor evidence="1 6 7">
        <name>pyridoxal 5'-phosphate</name>
        <dbReference type="ChEBI" id="CHEBI:597326"/>
    </cofactor>
</comment>
<evidence type="ECO:0000256" key="5">
    <source>
        <dbReference type="ARBA" id="ARBA00023239"/>
    </source>
</evidence>
<proteinExistence type="inferred from homology"/>
<dbReference type="SUPFAM" id="SSF53383">
    <property type="entry name" value="PLP-dependent transferases"/>
    <property type="match status" value="1"/>
</dbReference>
<protein>
    <recommendedName>
        <fullName evidence="10">Aromatic-L-amino-acid decarboxylase</fullName>
    </recommendedName>
</protein>
<evidence type="ECO:0000256" key="7">
    <source>
        <dbReference type="RuleBase" id="RU000382"/>
    </source>
</evidence>
<evidence type="ECO:0000256" key="6">
    <source>
        <dbReference type="PIRSR" id="PIRSR602129-50"/>
    </source>
</evidence>
<dbReference type="PANTHER" id="PTHR11999">
    <property type="entry name" value="GROUP II PYRIDOXAL-5-PHOSPHATE DECARBOXYLASE"/>
    <property type="match status" value="1"/>
</dbReference>
<dbReference type="EMBL" id="JANBPT010000590">
    <property type="protein sequence ID" value="KAJ1916308.1"/>
    <property type="molecule type" value="Genomic_DNA"/>
</dbReference>
<comment type="similarity">
    <text evidence="2 7">Belongs to the group II decarboxylase family.</text>
</comment>
<keyword evidence="4 6" id="KW-0663">Pyridoxal phosphate</keyword>
<dbReference type="Gene3D" id="1.20.1340.10">
    <property type="entry name" value="dopa decarboxylase, N-terminal domain"/>
    <property type="match status" value="1"/>
</dbReference>
<comment type="caution">
    <text evidence="8">The sequence shown here is derived from an EMBL/GenBank/DDBJ whole genome shotgun (WGS) entry which is preliminary data.</text>
</comment>
<dbReference type="OrthoDB" id="639767at2759"/>
<name>A0A9W8DMA5_9FUNG</name>
<evidence type="ECO:0000256" key="2">
    <source>
        <dbReference type="ARBA" id="ARBA00009533"/>
    </source>
</evidence>
<evidence type="ECO:0000313" key="9">
    <source>
        <dbReference type="Proteomes" id="UP001150569"/>
    </source>
</evidence>
<feature type="modified residue" description="N6-(pyridoxal phosphate)lysine" evidence="6">
    <location>
        <position position="300"/>
    </location>
</feature>
<keyword evidence="5 7" id="KW-0456">Lyase</keyword>